<dbReference type="Proteomes" id="UP000218272">
    <property type="component" value="Chromosome SCLO_1"/>
</dbReference>
<dbReference type="EMBL" id="AP017655">
    <property type="protein sequence ID" value="BAV63755.1"/>
    <property type="molecule type" value="Genomic_DNA"/>
</dbReference>
<evidence type="ECO:0000313" key="2">
    <source>
        <dbReference type="EMBL" id="BAV63755.1"/>
    </source>
</evidence>
<name>A0A1E1EZR4_9SPHN</name>
<dbReference type="Gene3D" id="3.90.1200.10">
    <property type="match status" value="1"/>
</dbReference>
<gene>
    <name evidence="2" type="ORF">SCLO_1007150</name>
</gene>
<dbReference type="InterPro" id="IPR011009">
    <property type="entry name" value="Kinase-like_dom_sf"/>
</dbReference>
<evidence type="ECO:0000259" key="1">
    <source>
        <dbReference type="Pfam" id="PF01636"/>
    </source>
</evidence>
<accession>A0A1E1EZR4</accession>
<dbReference type="GO" id="GO:0016740">
    <property type="term" value="F:transferase activity"/>
    <property type="evidence" value="ECO:0007669"/>
    <property type="project" value="UniProtKB-KW"/>
</dbReference>
<dbReference type="InterPro" id="IPR002575">
    <property type="entry name" value="Aminoglycoside_PTrfase"/>
</dbReference>
<keyword evidence="2" id="KW-0808">Transferase</keyword>
<keyword evidence="3" id="KW-1185">Reference proteome</keyword>
<organism evidence="2 3">
    <name type="scientific">Sphingobium cloacae</name>
    <dbReference type="NCBI Taxonomy" id="120107"/>
    <lineage>
        <taxon>Bacteria</taxon>
        <taxon>Pseudomonadati</taxon>
        <taxon>Pseudomonadota</taxon>
        <taxon>Alphaproteobacteria</taxon>
        <taxon>Sphingomonadales</taxon>
        <taxon>Sphingomonadaceae</taxon>
        <taxon>Sphingobium</taxon>
    </lineage>
</organism>
<dbReference type="Pfam" id="PF01636">
    <property type="entry name" value="APH"/>
    <property type="match status" value="1"/>
</dbReference>
<proteinExistence type="predicted"/>
<reference evidence="2 3" key="1">
    <citation type="submission" date="2016-10" db="EMBL/GenBank/DDBJ databases">
        <title>Complete Genome Sequence of the Nonylphenol-Degrading Bacterium Sphingobium cloacae JCM 10874T.</title>
        <authorList>
            <person name="Ootsuka M."/>
            <person name="Nishizawa T."/>
            <person name="Ohta H."/>
        </authorList>
    </citation>
    <scope>NUCLEOTIDE SEQUENCE [LARGE SCALE GENOMIC DNA]</scope>
    <source>
        <strain evidence="2 3">JCM 10874</strain>
    </source>
</reference>
<protein>
    <submittedName>
        <fullName evidence="2">Aminoglycoside phosphotransferase</fullName>
    </submittedName>
</protein>
<dbReference type="Gene3D" id="3.30.200.20">
    <property type="entry name" value="Phosphorylase Kinase, domain 1"/>
    <property type="match status" value="1"/>
</dbReference>
<feature type="domain" description="Aminoglycoside phosphotransferase" evidence="1">
    <location>
        <begin position="25"/>
        <end position="246"/>
    </location>
</feature>
<evidence type="ECO:0000313" key="3">
    <source>
        <dbReference type="Proteomes" id="UP000218272"/>
    </source>
</evidence>
<dbReference type="KEGG" id="sclo:SCLO_1007150"/>
<dbReference type="SUPFAM" id="SSF56112">
    <property type="entry name" value="Protein kinase-like (PK-like)"/>
    <property type="match status" value="1"/>
</dbReference>
<dbReference type="AlphaFoldDB" id="A0A1E1EZR4"/>
<sequence length="332" mass="36829">MATDMIPPAAVPDFLMRAGWGNAAIVPLAGDASFRRYFRVVDGSRRAVLMDAPPPHEDPRPFIAIAEHLLGQGFAAPAIYARDLEEGLVLLEDFGDRRVKEFVEDHPDQEGEVYSRAIQLLADLHGRRAAELPPYDRAVYQREAGLLTEWYCPAAGIDVDAEAYIRAWDVVLPLVEQSASPAVTVLRDYHAENIMLIDRPAMHGLGLLDFQDALAGHPAYDLVSLLQDARRDVSPEMEAAMLALYREMASPPADFDAAYAVLGAQRNAKIIGIFTRLWKRDGKPRYLSFLPRMWGLLERDLAHPALAPVAEWFAANIPGEKRHDALAEFAPA</sequence>